<gene>
    <name evidence="1" type="ORF">ANME2D_01567</name>
</gene>
<evidence type="ECO:0000313" key="1">
    <source>
        <dbReference type="EMBL" id="KCZ72163.1"/>
    </source>
</evidence>
<dbReference type="OrthoDB" id="383785at2157"/>
<protein>
    <submittedName>
        <fullName evidence="1">Uncharacterized protein</fullName>
    </submittedName>
</protein>
<evidence type="ECO:0000313" key="2">
    <source>
        <dbReference type="Proteomes" id="UP000027153"/>
    </source>
</evidence>
<sequence length="120" mass="14453">MRSILINRIREQGKKVCTECRSYDLEFYHQVYIEGELFSFPYCRQCGLVQWQVVSGFHLTLEKLYELYLRLADEFGLSKEKILLDLEYIKKRKGDEGYSDDVEILKDVFGRVWIKHYIKK</sequence>
<organism evidence="1 2">
    <name type="scientific">Candidatus Methanoperedens nitratireducens</name>
    <dbReference type="NCBI Taxonomy" id="1392998"/>
    <lineage>
        <taxon>Archaea</taxon>
        <taxon>Methanobacteriati</taxon>
        <taxon>Methanobacteriota</taxon>
        <taxon>Stenosarchaea group</taxon>
        <taxon>Methanomicrobia</taxon>
        <taxon>Methanosarcinales</taxon>
        <taxon>ANME-2 cluster</taxon>
        <taxon>Candidatus Methanoperedentaceae</taxon>
        <taxon>Candidatus Methanoperedens</taxon>
    </lineage>
</organism>
<name>A0A062V6E4_9EURY</name>
<dbReference type="RefSeq" id="WP_048090212.1">
    <property type="nucleotide sequence ID" value="NZ_JMIY01000003.1"/>
</dbReference>
<dbReference type="EMBL" id="JMIY01000003">
    <property type="protein sequence ID" value="KCZ72163.1"/>
    <property type="molecule type" value="Genomic_DNA"/>
</dbReference>
<reference evidence="1 2" key="1">
    <citation type="journal article" date="2013" name="Nature">
        <title>Anaerobic oxidation of methane coupled to nitrate reduction in a novel archaeal lineage.</title>
        <authorList>
            <person name="Haroon M.F."/>
            <person name="Hu S."/>
            <person name="Shi Y."/>
            <person name="Imelfort M."/>
            <person name="Keller J."/>
            <person name="Hugenholtz P."/>
            <person name="Yuan Z."/>
            <person name="Tyson G.W."/>
        </authorList>
    </citation>
    <scope>NUCLEOTIDE SEQUENCE [LARGE SCALE GENOMIC DNA]</scope>
    <source>
        <strain evidence="1 2">ANME-2d</strain>
    </source>
</reference>
<proteinExistence type="predicted"/>
<accession>A0A062V6E4</accession>
<comment type="caution">
    <text evidence="1">The sequence shown here is derived from an EMBL/GenBank/DDBJ whole genome shotgun (WGS) entry which is preliminary data.</text>
</comment>
<dbReference type="Proteomes" id="UP000027153">
    <property type="component" value="Unassembled WGS sequence"/>
</dbReference>
<keyword evidence="2" id="KW-1185">Reference proteome</keyword>
<dbReference type="AlphaFoldDB" id="A0A062V6E4"/>